<dbReference type="PROSITE" id="PS50056">
    <property type="entry name" value="TYR_PHOSPHATASE_2"/>
    <property type="match status" value="1"/>
</dbReference>
<accession>A0AB34J6U1</accession>
<evidence type="ECO:0000313" key="4">
    <source>
        <dbReference type="Proteomes" id="UP001515480"/>
    </source>
</evidence>
<evidence type="ECO:0008006" key="5">
    <source>
        <dbReference type="Google" id="ProtNLM"/>
    </source>
</evidence>
<dbReference type="PROSITE" id="PS50054">
    <property type="entry name" value="TYR_PHOSPHATASE_DUAL"/>
    <property type="match status" value="1"/>
</dbReference>
<dbReference type="PANTHER" id="PTHR46377">
    <property type="entry name" value="DUAL SPECIFICITY PROTEIN PHOSPHATASE 19"/>
    <property type="match status" value="1"/>
</dbReference>
<proteinExistence type="predicted"/>
<evidence type="ECO:0000313" key="3">
    <source>
        <dbReference type="EMBL" id="KAL1512032.1"/>
    </source>
</evidence>
<comment type="caution">
    <text evidence="3">The sequence shown here is derived from an EMBL/GenBank/DDBJ whole genome shotgun (WGS) entry which is preliminary data.</text>
</comment>
<dbReference type="InterPro" id="IPR029021">
    <property type="entry name" value="Prot-tyrosine_phosphatase-like"/>
</dbReference>
<gene>
    <name evidence="3" type="ORF">AB1Y20_005307</name>
</gene>
<protein>
    <recommendedName>
        <fullName evidence="5">Protein-serine/threonine phosphatase</fullName>
    </recommendedName>
</protein>
<dbReference type="SUPFAM" id="SSF52799">
    <property type="entry name" value="(Phosphotyrosine protein) phosphatases II"/>
    <property type="match status" value="1"/>
</dbReference>
<evidence type="ECO:0000259" key="1">
    <source>
        <dbReference type="PROSITE" id="PS50054"/>
    </source>
</evidence>
<dbReference type="InterPro" id="IPR000340">
    <property type="entry name" value="Dual-sp_phosphatase_cat-dom"/>
</dbReference>
<evidence type="ECO:0000259" key="2">
    <source>
        <dbReference type="PROSITE" id="PS50056"/>
    </source>
</evidence>
<sequence length="290" mass="31401">MAASSEEDGVGGVLEDERLYGPVPDPLGVNMITPLEAFNVLSSESLLVLDVSASPQPRFPASAYCDRAAPLLQAAALARSHVLEEEPPDDLKTAAVLFDEEERALDVAQWLLEGRCSRVKCIEKRALVARYGFLFVRSIDQLPVYPTQITPGVFVGSAASANSAALDHLSITHVVSLLERDMKAPPGREHLLCRIPDEEDAQLFPVLVDSLRFIGQALAQDGRVLVHCERGASRSVSVVCAHLMSPTGGSMTLVDALCKVRAQRSCARPNGGFLRQLACLDMKELLEKVM</sequence>
<dbReference type="EMBL" id="JBGBPQ010000013">
    <property type="protein sequence ID" value="KAL1512032.1"/>
    <property type="molecule type" value="Genomic_DNA"/>
</dbReference>
<dbReference type="GO" id="GO:0008579">
    <property type="term" value="F:JUN kinase phosphatase activity"/>
    <property type="evidence" value="ECO:0007669"/>
    <property type="project" value="TreeGrafter"/>
</dbReference>
<dbReference type="Gene3D" id="3.90.190.10">
    <property type="entry name" value="Protein tyrosine phosphatase superfamily"/>
    <property type="match status" value="1"/>
</dbReference>
<dbReference type="InterPro" id="IPR000387">
    <property type="entry name" value="Tyr_Pase_dom"/>
</dbReference>
<dbReference type="Proteomes" id="UP001515480">
    <property type="component" value="Unassembled WGS sequence"/>
</dbReference>
<feature type="domain" description="Tyrosine-protein phosphatase" evidence="1">
    <location>
        <begin position="145"/>
        <end position="286"/>
    </location>
</feature>
<organism evidence="3 4">
    <name type="scientific">Prymnesium parvum</name>
    <name type="common">Toxic golden alga</name>
    <dbReference type="NCBI Taxonomy" id="97485"/>
    <lineage>
        <taxon>Eukaryota</taxon>
        <taxon>Haptista</taxon>
        <taxon>Haptophyta</taxon>
        <taxon>Prymnesiophyceae</taxon>
        <taxon>Prymnesiales</taxon>
        <taxon>Prymnesiaceae</taxon>
        <taxon>Prymnesium</taxon>
    </lineage>
</organism>
<feature type="domain" description="Tyrosine specific protein phosphatases" evidence="2">
    <location>
        <begin position="205"/>
        <end position="264"/>
    </location>
</feature>
<dbReference type="SMART" id="SM00195">
    <property type="entry name" value="DSPc"/>
    <property type="match status" value="1"/>
</dbReference>
<dbReference type="AlphaFoldDB" id="A0AB34J6U1"/>
<dbReference type="CDD" id="cd14498">
    <property type="entry name" value="DSP"/>
    <property type="match status" value="1"/>
</dbReference>
<reference evidence="3 4" key="1">
    <citation type="journal article" date="2024" name="Science">
        <title>Giant polyketide synthase enzymes in the biosynthesis of giant marine polyether toxins.</title>
        <authorList>
            <person name="Fallon T.R."/>
            <person name="Shende V.V."/>
            <person name="Wierzbicki I.H."/>
            <person name="Pendleton A.L."/>
            <person name="Watervoot N.F."/>
            <person name="Auber R.P."/>
            <person name="Gonzalez D.J."/>
            <person name="Wisecaver J.H."/>
            <person name="Moore B.S."/>
        </authorList>
    </citation>
    <scope>NUCLEOTIDE SEQUENCE [LARGE SCALE GENOMIC DNA]</scope>
    <source>
        <strain evidence="3 4">12B1</strain>
    </source>
</reference>
<dbReference type="PANTHER" id="PTHR46377:SF5">
    <property type="entry name" value="DUAL SPECIFICITY PHOSPHATASE"/>
    <property type="match status" value="1"/>
</dbReference>
<dbReference type="InterPro" id="IPR020422">
    <property type="entry name" value="TYR_PHOSPHATASE_DUAL_dom"/>
</dbReference>
<dbReference type="Pfam" id="PF00782">
    <property type="entry name" value="DSPc"/>
    <property type="match status" value="1"/>
</dbReference>
<keyword evidence="4" id="KW-1185">Reference proteome</keyword>
<dbReference type="GO" id="GO:0005737">
    <property type="term" value="C:cytoplasm"/>
    <property type="evidence" value="ECO:0007669"/>
    <property type="project" value="TreeGrafter"/>
</dbReference>
<name>A0AB34J6U1_PRYPA</name>